<protein>
    <recommendedName>
        <fullName evidence="9">Major facilitator superfamily (MFS) profile domain-containing protein</fullName>
    </recommendedName>
</protein>
<keyword evidence="4" id="KW-0769">Symport</keyword>
<feature type="transmembrane region" description="Helical" evidence="8">
    <location>
        <begin position="203"/>
        <end position="224"/>
    </location>
</feature>
<feature type="transmembrane region" description="Helical" evidence="8">
    <location>
        <begin position="313"/>
        <end position="331"/>
    </location>
</feature>
<dbReference type="InterPro" id="IPR036259">
    <property type="entry name" value="MFS_trans_sf"/>
</dbReference>
<dbReference type="Gene3D" id="1.20.1250.20">
    <property type="entry name" value="MFS general substrate transporter like domains"/>
    <property type="match status" value="2"/>
</dbReference>
<feature type="transmembrane region" description="Helical" evidence="8">
    <location>
        <begin position="21"/>
        <end position="48"/>
    </location>
</feature>
<keyword evidence="6 8" id="KW-0472">Membrane</keyword>
<dbReference type="GO" id="GO:0006820">
    <property type="term" value="P:monoatomic anion transport"/>
    <property type="evidence" value="ECO:0007669"/>
    <property type="project" value="TreeGrafter"/>
</dbReference>
<dbReference type="InterPro" id="IPR011701">
    <property type="entry name" value="MFS"/>
</dbReference>
<dbReference type="GO" id="GO:0015293">
    <property type="term" value="F:symporter activity"/>
    <property type="evidence" value="ECO:0007669"/>
    <property type="project" value="UniProtKB-KW"/>
</dbReference>
<evidence type="ECO:0000313" key="10">
    <source>
        <dbReference type="EMBL" id="CAD7080024.1"/>
    </source>
</evidence>
<evidence type="ECO:0000256" key="4">
    <source>
        <dbReference type="ARBA" id="ARBA00022847"/>
    </source>
</evidence>
<dbReference type="Proteomes" id="UP000594454">
    <property type="component" value="Chromosome 1"/>
</dbReference>
<comment type="subcellular location">
    <subcellularLocation>
        <location evidence="1">Membrane</location>
        <topology evidence="1">Multi-pass membrane protein</topology>
    </subcellularLocation>
</comment>
<dbReference type="PANTHER" id="PTHR11662:SF411">
    <property type="entry name" value="GH05102P"/>
    <property type="match status" value="1"/>
</dbReference>
<dbReference type="FunFam" id="1.20.1250.20:FF:000157">
    <property type="entry name" value="Inorganic phosphate cotransporter"/>
    <property type="match status" value="1"/>
</dbReference>
<feature type="domain" description="Major facilitator superfamily (MFS) profile" evidence="9">
    <location>
        <begin position="21"/>
        <end position="460"/>
    </location>
</feature>
<feature type="transmembrane region" description="Helical" evidence="8">
    <location>
        <begin position="343"/>
        <end position="362"/>
    </location>
</feature>
<feature type="transmembrane region" description="Helical" evidence="8">
    <location>
        <begin position="400"/>
        <end position="424"/>
    </location>
</feature>
<evidence type="ECO:0000256" key="5">
    <source>
        <dbReference type="ARBA" id="ARBA00022989"/>
    </source>
</evidence>
<evidence type="ECO:0000256" key="6">
    <source>
        <dbReference type="ARBA" id="ARBA00023136"/>
    </source>
</evidence>
<evidence type="ECO:0000256" key="2">
    <source>
        <dbReference type="ARBA" id="ARBA00022448"/>
    </source>
</evidence>
<dbReference type="Pfam" id="PF07690">
    <property type="entry name" value="MFS_1"/>
    <property type="match status" value="1"/>
</dbReference>
<keyword evidence="3 8" id="KW-0812">Transmembrane</keyword>
<organism evidence="10 11">
    <name type="scientific">Hermetia illucens</name>
    <name type="common">Black soldier fly</name>
    <dbReference type="NCBI Taxonomy" id="343691"/>
    <lineage>
        <taxon>Eukaryota</taxon>
        <taxon>Metazoa</taxon>
        <taxon>Ecdysozoa</taxon>
        <taxon>Arthropoda</taxon>
        <taxon>Hexapoda</taxon>
        <taxon>Insecta</taxon>
        <taxon>Pterygota</taxon>
        <taxon>Neoptera</taxon>
        <taxon>Endopterygota</taxon>
        <taxon>Diptera</taxon>
        <taxon>Brachycera</taxon>
        <taxon>Stratiomyomorpha</taxon>
        <taxon>Stratiomyidae</taxon>
        <taxon>Hermetiinae</taxon>
        <taxon>Hermetia</taxon>
    </lineage>
</organism>
<sequence length="491" mass="54071">MANTEKRGLYKLANFLTCRQVLNLMVITGFMLNYALRVNLTIAIVAMVKTNVTKLGLTNGNSTIPPPNTSDEVSGRFVWDEYQQNFILGSFFWGYILTELPGGRLAELIGGRRVFGHSMLWASILTLLTPFAAMMNYVALIMVRVLLGFMLGASWPAIHPMTAVWIPPMERSKFIANMMASSLGAAITMPVCGFLISSLGWASVFYVTGGIGVVWSLAWFTFIYESPATHPRITAEERHEIEEAIGTSTSKKRPSYVPWRQLLTAGPVWAIVITHGCSVFCYFTVVNQLPTYMKYILHFNIKKNGLLSSLPYLGKYVMAVAASYLADYLRATGKLTTTATRKIFTGLAVCLPGLTMIAQVYLGYTEAWSVVIFTVALTLNGAVTAGYLSNGLDIAPNFSGTIFGLANTLSSMGGFLSAYMVGALTYQNQTYHQWQIVFWVLAATYIFGSSVYVLFGSGELQPWNNPPEKTLRNGDIDTEEGVPLKNKSITT</sequence>
<keyword evidence="2" id="KW-0813">Transport</keyword>
<dbReference type="SUPFAM" id="SSF103473">
    <property type="entry name" value="MFS general substrate transporter"/>
    <property type="match status" value="1"/>
</dbReference>
<keyword evidence="11" id="KW-1185">Reference proteome</keyword>
<dbReference type="FunFam" id="1.20.1250.20:FF:000003">
    <property type="entry name" value="Solute carrier family 17 member 3"/>
    <property type="match status" value="1"/>
</dbReference>
<feature type="transmembrane region" description="Helical" evidence="8">
    <location>
        <begin position="145"/>
        <end position="166"/>
    </location>
</feature>
<evidence type="ECO:0000259" key="9">
    <source>
        <dbReference type="PROSITE" id="PS50850"/>
    </source>
</evidence>
<proteinExistence type="predicted"/>
<dbReference type="FunCoup" id="A0A7R8YS00">
    <property type="interactions" value="95"/>
</dbReference>
<dbReference type="PROSITE" id="PS50850">
    <property type="entry name" value="MFS"/>
    <property type="match status" value="1"/>
</dbReference>
<feature type="transmembrane region" description="Helical" evidence="8">
    <location>
        <begin position="262"/>
        <end position="285"/>
    </location>
</feature>
<evidence type="ECO:0000256" key="1">
    <source>
        <dbReference type="ARBA" id="ARBA00004141"/>
    </source>
</evidence>
<feature type="transmembrane region" description="Helical" evidence="8">
    <location>
        <begin position="178"/>
        <end position="197"/>
    </location>
</feature>
<dbReference type="InterPro" id="IPR050382">
    <property type="entry name" value="MFS_Na/Anion_cotransporter"/>
</dbReference>
<feature type="transmembrane region" description="Helical" evidence="8">
    <location>
        <begin position="368"/>
        <end position="388"/>
    </location>
</feature>
<dbReference type="OMA" id="AITMPVC"/>
<dbReference type="CDD" id="cd17318">
    <property type="entry name" value="MFS_SLC17"/>
    <property type="match status" value="1"/>
</dbReference>
<evidence type="ECO:0000256" key="8">
    <source>
        <dbReference type="SAM" id="Phobius"/>
    </source>
</evidence>
<evidence type="ECO:0000256" key="7">
    <source>
        <dbReference type="SAM" id="MobiDB-lite"/>
    </source>
</evidence>
<dbReference type="PANTHER" id="PTHR11662">
    <property type="entry name" value="SOLUTE CARRIER FAMILY 17"/>
    <property type="match status" value="1"/>
</dbReference>
<dbReference type="AlphaFoldDB" id="A0A7R8YS00"/>
<keyword evidence="5 8" id="KW-1133">Transmembrane helix</keyword>
<name>A0A7R8YS00_HERIL</name>
<dbReference type="OrthoDB" id="2985014at2759"/>
<dbReference type="InterPro" id="IPR020846">
    <property type="entry name" value="MFS_dom"/>
</dbReference>
<feature type="transmembrane region" description="Helical" evidence="8">
    <location>
        <begin position="118"/>
        <end position="139"/>
    </location>
</feature>
<evidence type="ECO:0000313" key="11">
    <source>
        <dbReference type="Proteomes" id="UP000594454"/>
    </source>
</evidence>
<evidence type="ECO:0000256" key="3">
    <source>
        <dbReference type="ARBA" id="ARBA00022692"/>
    </source>
</evidence>
<reference evidence="10 11" key="1">
    <citation type="submission" date="2020-11" db="EMBL/GenBank/DDBJ databases">
        <authorList>
            <person name="Wallbank WR R."/>
            <person name="Pardo Diaz C."/>
            <person name="Kozak K."/>
            <person name="Martin S."/>
            <person name="Jiggins C."/>
            <person name="Moest M."/>
            <person name="Warren A I."/>
            <person name="Generalovic N T."/>
            <person name="Byers J.R.P. K."/>
            <person name="Montejo-Kovacevich G."/>
            <person name="Yen C E."/>
        </authorList>
    </citation>
    <scope>NUCLEOTIDE SEQUENCE [LARGE SCALE GENOMIC DNA]</scope>
</reference>
<accession>A0A7R8YS00</accession>
<dbReference type="GO" id="GO:0016020">
    <property type="term" value="C:membrane"/>
    <property type="evidence" value="ECO:0007669"/>
    <property type="project" value="UniProtKB-SubCell"/>
</dbReference>
<dbReference type="InParanoid" id="A0A7R8YS00"/>
<feature type="region of interest" description="Disordered" evidence="7">
    <location>
        <begin position="465"/>
        <end position="491"/>
    </location>
</feature>
<feature type="transmembrane region" description="Helical" evidence="8">
    <location>
        <begin position="436"/>
        <end position="455"/>
    </location>
</feature>
<gene>
    <name evidence="10" type="ORF">HERILL_LOCUS3202</name>
</gene>
<dbReference type="EMBL" id="LR899009">
    <property type="protein sequence ID" value="CAD7080024.1"/>
    <property type="molecule type" value="Genomic_DNA"/>
</dbReference>